<dbReference type="InterPro" id="IPR036259">
    <property type="entry name" value="MFS_trans_sf"/>
</dbReference>
<sequence>MGYFGLLRAPYVTRLLLGTLVGRLPSAMAALAIPLVLRQGGASYDFVGLAAGAFAIAAAGGGPVLGRLVDRVGQVRVLVPAAVAAGAGLIAIALAPSEPVLVIAGALLAGAATPPLEPCLRVLWPDLVPPARLESAYAMDSASQELVFVGGPLVVAGCVAAGSTAGALWVGALLGLLGVFVVATAAPTRNWKAPVRSPDWLGPLRSRGLSVLLVSLTGVGAAIGGLNVLVVFYTEHRYVVGGAATLLALNAFGALAGGLGYGAVRWSSSPPRRTLLLTLGLGGAYALLCLVPSPPYMAALMILTGLFLAPVLTAAFVLVGKLAPAGTVTEAFAWLVTLMTAGIALGSTAAGIILEHATESWAASVGVLGVAVGVVVLAAGQRCLAAGSAETADDPAGAAV</sequence>
<reference evidence="7 8" key="1">
    <citation type="submission" date="2020-08" db="EMBL/GenBank/DDBJ databases">
        <title>Sequencing the genomes of 1000 actinobacteria strains.</title>
        <authorList>
            <person name="Klenk H.-P."/>
        </authorList>
    </citation>
    <scope>NUCLEOTIDE SEQUENCE [LARGE SCALE GENOMIC DNA]</scope>
    <source>
        <strain evidence="7 8">DSM 45507</strain>
    </source>
</reference>
<dbReference type="Proteomes" id="UP000579153">
    <property type="component" value="Unassembled WGS sequence"/>
</dbReference>
<comment type="subcellular location">
    <subcellularLocation>
        <location evidence="1">Cell membrane</location>
        <topology evidence="1">Multi-pass membrane protein</topology>
    </subcellularLocation>
</comment>
<dbReference type="EMBL" id="JACHMB010000001">
    <property type="protein sequence ID" value="MBB5782215.1"/>
    <property type="molecule type" value="Genomic_DNA"/>
</dbReference>
<keyword evidence="4 5" id="KW-0472">Membrane</keyword>
<dbReference type="AlphaFoldDB" id="A0A7W9LFT2"/>
<feature type="transmembrane region" description="Helical" evidence="5">
    <location>
        <begin position="43"/>
        <end position="65"/>
    </location>
</feature>
<dbReference type="GO" id="GO:0005886">
    <property type="term" value="C:plasma membrane"/>
    <property type="evidence" value="ECO:0007669"/>
    <property type="project" value="UniProtKB-SubCell"/>
</dbReference>
<dbReference type="RefSeq" id="WP_185075365.1">
    <property type="nucleotide sequence ID" value="NZ_JACHMB010000001.1"/>
</dbReference>
<accession>A0A7W9LFT2</accession>
<dbReference type="Pfam" id="PF07690">
    <property type="entry name" value="MFS_1"/>
    <property type="match status" value="1"/>
</dbReference>
<keyword evidence="3 5" id="KW-1133">Transmembrane helix</keyword>
<feature type="transmembrane region" description="Helical" evidence="5">
    <location>
        <begin position="209"/>
        <end position="233"/>
    </location>
</feature>
<dbReference type="PANTHER" id="PTHR23542">
    <property type="match status" value="1"/>
</dbReference>
<evidence type="ECO:0000259" key="6">
    <source>
        <dbReference type="PROSITE" id="PS50850"/>
    </source>
</evidence>
<keyword evidence="2 5" id="KW-0812">Transmembrane</keyword>
<feature type="transmembrane region" description="Helical" evidence="5">
    <location>
        <begin position="331"/>
        <end position="354"/>
    </location>
</feature>
<evidence type="ECO:0000256" key="3">
    <source>
        <dbReference type="ARBA" id="ARBA00022989"/>
    </source>
</evidence>
<feature type="transmembrane region" description="Helical" evidence="5">
    <location>
        <begin position="274"/>
        <end position="293"/>
    </location>
</feature>
<dbReference type="InterPro" id="IPR020846">
    <property type="entry name" value="MFS_dom"/>
</dbReference>
<feature type="transmembrane region" description="Helical" evidence="5">
    <location>
        <begin position="239"/>
        <end position="262"/>
    </location>
</feature>
<feature type="transmembrane region" description="Helical" evidence="5">
    <location>
        <begin position="360"/>
        <end position="379"/>
    </location>
</feature>
<evidence type="ECO:0000256" key="5">
    <source>
        <dbReference type="SAM" id="Phobius"/>
    </source>
</evidence>
<dbReference type="Gene3D" id="1.20.1250.20">
    <property type="entry name" value="MFS general substrate transporter like domains"/>
    <property type="match status" value="1"/>
</dbReference>
<comment type="caution">
    <text evidence="7">The sequence shown here is derived from an EMBL/GenBank/DDBJ whole genome shotgun (WGS) entry which is preliminary data.</text>
</comment>
<feature type="transmembrane region" description="Helical" evidence="5">
    <location>
        <begin position="77"/>
        <end position="95"/>
    </location>
</feature>
<protein>
    <submittedName>
        <fullName evidence="7">MFS family permease</fullName>
    </submittedName>
</protein>
<organism evidence="7 8">
    <name type="scientific">Nonomuraea jabiensis</name>
    <dbReference type="NCBI Taxonomy" id="882448"/>
    <lineage>
        <taxon>Bacteria</taxon>
        <taxon>Bacillati</taxon>
        <taxon>Actinomycetota</taxon>
        <taxon>Actinomycetes</taxon>
        <taxon>Streptosporangiales</taxon>
        <taxon>Streptosporangiaceae</taxon>
        <taxon>Nonomuraea</taxon>
    </lineage>
</organism>
<feature type="domain" description="Major facilitator superfamily (MFS) profile" evidence="6">
    <location>
        <begin position="11"/>
        <end position="390"/>
    </location>
</feature>
<feature type="transmembrane region" description="Helical" evidence="5">
    <location>
        <begin position="168"/>
        <end position="188"/>
    </location>
</feature>
<dbReference type="InterPro" id="IPR011701">
    <property type="entry name" value="MFS"/>
</dbReference>
<dbReference type="GO" id="GO:0022857">
    <property type="term" value="F:transmembrane transporter activity"/>
    <property type="evidence" value="ECO:0007669"/>
    <property type="project" value="InterPro"/>
</dbReference>
<name>A0A7W9LFT2_9ACTN</name>
<gene>
    <name evidence="7" type="ORF">HD596_008971</name>
</gene>
<evidence type="ECO:0000256" key="4">
    <source>
        <dbReference type="ARBA" id="ARBA00023136"/>
    </source>
</evidence>
<evidence type="ECO:0000313" key="7">
    <source>
        <dbReference type="EMBL" id="MBB5782215.1"/>
    </source>
</evidence>
<keyword evidence="8" id="KW-1185">Reference proteome</keyword>
<feature type="transmembrane region" description="Helical" evidence="5">
    <location>
        <begin position="299"/>
        <end position="319"/>
    </location>
</feature>
<feature type="transmembrane region" description="Helical" evidence="5">
    <location>
        <begin position="12"/>
        <end position="37"/>
    </location>
</feature>
<evidence type="ECO:0000256" key="2">
    <source>
        <dbReference type="ARBA" id="ARBA00022692"/>
    </source>
</evidence>
<evidence type="ECO:0000256" key="1">
    <source>
        <dbReference type="ARBA" id="ARBA00004651"/>
    </source>
</evidence>
<dbReference type="PROSITE" id="PS50850">
    <property type="entry name" value="MFS"/>
    <property type="match status" value="1"/>
</dbReference>
<dbReference type="SUPFAM" id="SSF103473">
    <property type="entry name" value="MFS general substrate transporter"/>
    <property type="match status" value="1"/>
</dbReference>
<evidence type="ECO:0000313" key="8">
    <source>
        <dbReference type="Proteomes" id="UP000579153"/>
    </source>
</evidence>
<dbReference type="PANTHER" id="PTHR23542:SF1">
    <property type="entry name" value="MAJOR FACILITATOR SUPERFAMILY (MFS) PROFILE DOMAIN-CONTAINING PROTEIN"/>
    <property type="match status" value="1"/>
</dbReference>
<proteinExistence type="predicted"/>